<sequence>MTKQLVYSKDITIDNLFVGLKYISLTISGRIYKTSRSFLGWTLKPQYSYTLSVPYIDNPYFDGEYGTNKILRSKAENLRQIMLDKISEFKEENDSR</sequence>
<accession>A0A8S5RIZ0</accession>
<dbReference type="EMBL" id="BK059105">
    <property type="protein sequence ID" value="DAE31013.1"/>
    <property type="molecule type" value="Genomic_DNA"/>
</dbReference>
<protein>
    <submittedName>
        <fullName evidence="1">Uncharacterized protein</fullName>
    </submittedName>
</protein>
<evidence type="ECO:0000313" key="1">
    <source>
        <dbReference type="EMBL" id="DAE31013.1"/>
    </source>
</evidence>
<proteinExistence type="predicted"/>
<reference evidence="1" key="1">
    <citation type="journal article" date="2021" name="Proc. Natl. Acad. Sci. U.S.A.">
        <title>A Catalog of Tens of Thousands of Viruses from Human Metagenomes Reveals Hidden Associations with Chronic Diseases.</title>
        <authorList>
            <person name="Tisza M.J."/>
            <person name="Buck C.B."/>
        </authorList>
    </citation>
    <scope>NUCLEOTIDE SEQUENCE</scope>
    <source>
        <strain evidence="1">CtML55</strain>
    </source>
</reference>
<name>A0A8S5RIZ0_9VIRU</name>
<organism evidence="1">
    <name type="scientific">virus sp. ctML55</name>
    <dbReference type="NCBI Taxonomy" id="2827627"/>
    <lineage>
        <taxon>Viruses</taxon>
    </lineage>
</organism>